<dbReference type="RefSeq" id="WP_188123895.1">
    <property type="nucleotide sequence ID" value="NZ_BOMP01000124.1"/>
</dbReference>
<evidence type="ECO:0000313" key="3">
    <source>
        <dbReference type="Proteomes" id="UP000590511"/>
    </source>
</evidence>
<reference evidence="2 3" key="1">
    <citation type="submission" date="2020-08" db="EMBL/GenBank/DDBJ databases">
        <title>Sequencing the genomes of 1000 actinobacteria strains.</title>
        <authorList>
            <person name="Klenk H.-P."/>
        </authorList>
    </citation>
    <scope>NUCLEOTIDE SEQUENCE [LARGE SCALE GENOMIC DNA]</scope>
    <source>
        <strain evidence="2 3">DSM 43150</strain>
    </source>
</reference>
<sequence length="193" mass="21316">MLYWQLSDGHRHYDLTATADRETLTVEVTGADSDGRIIAHLNGTVPRADLSVLARLLFAAADPGPQPQSMRTPSVQRGRSWSAEETALVTRLHRDGCDVDGIAASLGRTANSIRYKLHALGLGPRPGPKQPPAYTMDDLRQNHPNSHRLWTPEEEQRLARRAAEGATVPELMAEFGRNENGITARLARLEQRP</sequence>
<dbReference type="Proteomes" id="UP000590511">
    <property type="component" value="Unassembled WGS sequence"/>
</dbReference>
<accession>A0A7W7HJZ1</accession>
<protein>
    <submittedName>
        <fullName evidence="2">Transposase-like protein</fullName>
    </submittedName>
</protein>
<evidence type="ECO:0000313" key="2">
    <source>
        <dbReference type="EMBL" id="MBB4751947.1"/>
    </source>
</evidence>
<comment type="caution">
    <text evidence="2">The sequence shown here is derived from an EMBL/GenBank/DDBJ whole genome shotgun (WGS) entry which is preliminary data.</text>
</comment>
<evidence type="ECO:0000256" key="1">
    <source>
        <dbReference type="SAM" id="MobiDB-lite"/>
    </source>
</evidence>
<feature type="compositionally biased region" description="Polar residues" evidence="1">
    <location>
        <begin position="67"/>
        <end position="79"/>
    </location>
</feature>
<feature type="region of interest" description="Disordered" evidence="1">
    <location>
        <begin position="62"/>
        <end position="81"/>
    </location>
</feature>
<gene>
    <name evidence="2" type="ORF">BJ964_006108</name>
</gene>
<name>A0A7W7HJZ1_9ACTN</name>
<proteinExistence type="predicted"/>
<dbReference type="AlphaFoldDB" id="A0A7W7HJZ1"/>
<dbReference type="EMBL" id="JACHNC010000001">
    <property type="protein sequence ID" value="MBB4751947.1"/>
    <property type="molecule type" value="Genomic_DNA"/>
</dbReference>
<organism evidence="2 3">
    <name type="scientific">Actinoplanes lobatus</name>
    <dbReference type="NCBI Taxonomy" id="113568"/>
    <lineage>
        <taxon>Bacteria</taxon>
        <taxon>Bacillati</taxon>
        <taxon>Actinomycetota</taxon>
        <taxon>Actinomycetes</taxon>
        <taxon>Micromonosporales</taxon>
        <taxon>Micromonosporaceae</taxon>
        <taxon>Actinoplanes</taxon>
    </lineage>
</organism>